<feature type="region of interest" description="Disordered" evidence="1">
    <location>
        <begin position="16"/>
        <end position="61"/>
    </location>
</feature>
<gene>
    <name evidence="2" type="ORF">VNO77_23721</name>
</gene>
<dbReference type="EMBL" id="JAYMYQ010000005">
    <property type="protein sequence ID" value="KAK7329551.1"/>
    <property type="molecule type" value="Genomic_DNA"/>
</dbReference>
<feature type="compositionally biased region" description="Polar residues" evidence="1">
    <location>
        <begin position="41"/>
        <end position="61"/>
    </location>
</feature>
<sequence>MADSLMQLLRLLDENPVEGAQAQAQPRRHRNTRGGALRHNAPSNSHNSPPQSFNNSSTQNMKGLINNAGYVQGNGNGSIIFGGFDSSTRTFN</sequence>
<comment type="caution">
    <text evidence="2">The sequence shown here is derived from an EMBL/GenBank/DDBJ whole genome shotgun (WGS) entry which is preliminary data.</text>
</comment>
<reference evidence="2 3" key="1">
    <citation type="submission" date="2024-01" db="EMBL/GenBank/DDBJ databases">
        <title>The genomes of 5 underutilized Papilionoideae crops provide insights into root nodulation and disease resistanc.</title>
        <authorList>
            <person name="Jiang F."/>
        </authorList>
    </citation>
    <scope>NUCLEOTIDE SEQUENCE [LARGE SCALE GENOMIC DNA]</scope>
    <source>
        <strain evidence="2">LVBAO_FW01</strain>
        <tissue evidence="2">Leaves</tissue>
    </source>
</reference>
<evidence type="ECO:0000313" key="2">
    <source>
        <dbReference type="EMBL" id="KAK7329551.1"/>
    </source>
</evidence>
<accession>A0AAN9L5R2</accession>
<evidence type="ECO:0000256" key="1">
    <source>
        <dbReference type="SAM" id="MobiDB-lite"/>
    </source>
</evidence>
<keyword evidence="3" id="KW-1185">Reference proteome</keyword>
<organism evidence="2 3">
    <name type="scientific">Canavalia gladiata</name>
    <name type="common">Sword bean</name>
    <name type="synonym">Dolichos gladiatus</name>
    <dbReference type="NCBI Taxonomy" id="3824"/>
    <lineage>
        <taxon>Eukaryota</taxon>
        <taxon>Viridiplantae</taxon>
        <taxon>Streptophyta</taxon>
        <taxon>Embryophyta</taxon>
        <taxon>Tracheophyta</taxon>
        <taxon>Spermatophyta</taxon>
        <taxon>Magnoliopsida</taxon>
        <taxon>eudicotyledons</taxon>
        <taxon>Gunneridae</taxon>
        <taxon>Pentapetalae</taxon>
        <taxon>rosids</taxon>
        <taxon>fabids</taxon>
        <taxon>Fabales</taxon>
        <taxon>Fabaceae</taxon>
        <taxon>Papilionoideae</taxon>
        <taxon>50 kb inversion clade</taxon>
        <taxon>NPAAA clade</taxon>
        <taxon>indigoferoid/millettioid clade</taxon>
        <taxon>Phaseoleae</taxon>
        <taxon>Canavalia</taxon>
    </lineage>
</organism>
<evidence type="ECO:0000313" key="3">
    <source>
        <dbReference type="Proteomes" id="UP001367508"/>
    </source>
</evidence>
<dbReference type="Proteomes" id="UP001367508">
    <property type="component" value="Unassembled WGS sequence"/>
</dbReference>
<protein>
    <submittedName>
        <fullName evidence="2">Uncharacterized protein</fullName>
    </submittedName>
</protein>
<dbReference type="AlphaFoldDB" id="A0AAN9L5R2"/>
<proteinExistence type="predicted"/>
<name>A0AAN9L5R2_CANGL</name>